<evidence type="ECO:0000313" key="1">
    <source>
        <dbReference type="EMBL" id="CDL92477.1"/>
    </source>
</evidence>
<dbReference type="AlphaFoldDB" id="W6NKV6"/>
<proteinExistence type="predicted"/>
<keyword evidence="2" id="KW-1185">Reference proteome</keyword>
<protein>
    <recommendedName>
        <fullName evidence="3">Virulence-related protein</fullName>
    </recommendedName>
</protein>
<gene>
    <name evidence="1" type="ORF">CTDIVETGP_2547</name>
</gene>
<dbReference type="GeneID" id="29419001"/>
<accession>W6NKV6</accession>
<name>W6NKV6_CLOTY</name>
<evidence type="ECO:0000313" key="2">
    <source>
        <dbReference type="Proteomes" id="UP000019482"/>
    </source>
</evidence>
<comment type="caution">
    <text evidence="1">The sequence shown here is derived from an EMBL/GenBank/DDBJ whole genome shotgun (WGS) entry which is preliminary data.</text>
</comment>
<evidence type="ECO:0008006" key="3">
    <source>
        <dbReference type="Google" id="ProtNLM"/>
    </source>
</evidence>
<dbReference type="EMBL" id="CBXI010000043">
    <property type="protein sequence ID" value="CDL92477.1"/>
    <property type="molecule type" value="Genomic_DNA"/>
</dbReference>
<sequence length="242" mass="27402">MDRKETVKILGEHFGMKPEYMGTPSFAYQIKSPQGIITIDKDGKIKNSKGVEVEIEELLNDFQEESVKVEVGNSEIIFSMAGHTGITLRNLINMINSKQSLIKKALGIETDIITKEFVEGINNIRISSIEDFKTAALEIGEEKCPGISFDFEKETLKFKFIKGLENTEIAAQFAGALNESSKKFKHSSPKERQTDNEKYTFRTWLLRLGFIGDGYKRARKELLKNLSGNSAFRSKKFKSKTK</sequence>
<dbReference type="OrthoDB" id="9775356at2"/>
<organism evidence="1 2">
    <name type="scientific">Clostridium tyrobutyricum DIVETGP</name>
    <dbReference type="NCBI Taxonomy" id="1408889"/>
    <lineage>
        <taxon>Bacteria</taxon>
        <taxon>Bacillati</taxon>
        <taxon>Bacillota</taxon>
        <taxon>Clostridia</taxon>
        <taxon>Eubacteriales</taxon>
        <taxon>Clostridiaceae</taxon>
        <taxon>Clostridium</taxon>
    </lineage>
</organism>
<dbReference type="RefSeq" id="WP_017894894.1">
    <property type="nucleotide sequence ID" value="NZ_CBXI010000043.1"/>
</dbReference>
<reference evidence="1 2" key="1">
    <citation type="journal article" date="2015" name="Genome Announc.">
        <title>Draft Genome Sequence of Clostridium tyrobutyricum Strain DIVETGP, Isolated from Cow's Milk for Grana Padano Production.</title>
        <authorList>
            <person name="Soggiu A."/>
            <person name="Piras C."/>
            <person name="Gaiarsa S."/>
            <person name="Sassera D."/>
            <person name="Roncada P."/>
            <person name="Bendixen E."/>
            <person name="Brasca M."/>
            <person name="Bonizzi L."/>
        </authorList>
    </citation>
    <scope>NUCLEOTIDE SEQUENCE [LARGE SCALE GENOMIC DNA]</scope>
    <source>
        <strain evidence="1 2">DIVETGP</strain>
    </source>
</reference>
<dbReference type="Proteomes" id="UP000019482">
    <property type="component" value="Unassembled WGS sequence"/>
</dbReference>